<dbReference type="RefSeq" id="YP_009001062.1">
    <property type="nucleotide sequence ID" value="NC_023423.1"/>
</dbReference>
<keyword evidence="1" id="KW-0812">Transmembrane</keyword>
<protein>
    <recommendedName>
        <fullName evidence="2">CHRD domain-containing protein</fullName>
    </recommendedName>
</protein>
<proteinExistence type="predicted"/>
<feature type="transmembrane region" description="Helical" evidence="1">
    <location>
        <begin position="6"/>
        <end position="27"/>
    </location>
</feature>
<feature type="domain" description="CHRD" evidence="2">
    <location>
        <begin position="46"/>
        <end position="155"/>
    </location>
</feature>
<keyword evidence="4" id="KW-1185">Reference proteome</keyword>
<keyword evidence="1" id="KW-0472">Membrane</keyword>
<reference evidence="3 4" key="1">
    <citation type="journal article" date="2014" name="Proc. Natl. Acad. Sci. U.S.A.">
        <title>Thirty-thousand-year-old distant relative of giant icosahedral DNA viruses with a pandoravirus morphology.</title>
        <authorList>
            <person name="Legendre M."/>
            <person name="Bartoli J."/>
            <person name="Shmakova L."/>
            <person name="Jeudy S."/>
            <person name="Labadie K."/>
            <person name="Adrait A."/>
            <person name="Lescot M."/>
            <person name="Poirot O."/>
            <person name="Bertaux L."/>
            <person name="Bruley C."/>
            <person name="Coute Y."/>
            <person name="Rivkina E."/>
            <person name="Abergel C."/>
            <person name="Claverie J.M."/>
        </authorList>
    </citation>
    <scope>NUCLEOTIDE SEQUENCE [LARGE SCALE GENOMIC DNA]</scope>
    <source>
        <strain evidence="3">P1084-T</strain>
    </source>
</reference>
<keyword evidence="1" id="KW-1133">Transmembrane helix</keyword>
<dbReference type="GeneID" id="18266188"/>
<dbReference type="InterPro" id="IPR010895">
    <property type="entry name" value="CHRD"/>
</dbReference>
<dbReference type="KEGG" id="vg:18266188"/>
<evidence type="ECO:0000313" key="4">
    <source>
        <dbReference type="Proteomes" id="UP000202176"/>
    </source>
</evidence>
<sequence>MLSTTWIVIIVIVVLLVIAVLLGAFGVRRTIDAYSATLIPITGEVGTTLPSGTFRGVLAGDNFAYTLQLRGLPSPPTEVSIHDGISCAVAGPVLIDLPLPNFSSVNFERNGDPFLVNQTNNIKLTPLIIDLLKNESLTIRVNTVDNPEGLICGRLNKSL</sequence>
<organism evidence="3 4">
    <name type="scientific">Pithovirus sibericum</name>
    <dbReference type="NCBI Taxonomy" id="1450746"/>
    <lineage>
        <taxon>Viruses</taxon>
        <taxon>Pithoviruses</taxon>
        <taxon>Orthopithovirinae</taxon>
        <taxon>Alphapithovirus</taxon>
        <taxon>Alphapithovirus sibericum</taxon>
    </lineage>
</organism>
<accession>W5S600</accession>
<name>W5S600_9VIRU</name>
<dbReference type="Proteomes" id="UP000202176">
    <property type="component" value="Segment"/>
</dbReference>
<dbReference type="Pfam" id="PF07452">
    <property type="entry name" value="CHRD"/>
    <property type="match status" value="1"/>
</dbReference>
<evidence type="ECO:0000256" key="1">
    <source>
        <dbReference type="SAM" id="Phobius"/>
    </source>
</evidence>
<dbReference type="EMBL" id="KF740664">
    <property type="protein sequence ID" value="AHH01727.1"/>
    <property type="molecule type" value="Genomic_DNA"/>
</dbReference>
<gene>
    <name evidence="3" type="ORF">pv_160</name>
</gene>
<evidence type="ECO:0000259" key="2">
    <source>
        <dbReference type="Pfam" id="PF07452"/>
    </source>
</evidence>
<evidence type="ECO:0000313" key="3">
    <source>
        <dbReference type="EMBL" id="AHH01727.1"/>
    </source>
</evidence>